<evidence type="ECO:0000256" key="1">
    <source>
        <dbReference type="ARBA" id="ARBA00022664"/>
    </source>
</evidence>
<dbReference type="GO" id="GO:0003723">
    <property type="term" value="F:RNA binding"/>
    <property type="evidence" value="ECO:0007669"/>
    <property type="project" value="UniProtKB-UniRule"/>
</dbReference>
<dbReference type="GO" id="GO:0008380">
    <property type="term" value="P:RNA splicing"/>
    <property type="evidence" value="ECO:0007669"/>
    <property type="project" value="UniProtKB-KW"/>
</dbReference>
<feature type="domain" description="RRM" evidence="6">
    <location>
        <begin position="204"/>
        <end position="284"/>
    </location>
</feature>
<feature type="compositionally biased region" description="Basic and acidic residues" evidence="5">
    <location>
        <begin position="1"/>
        <end position="18"/>
    </location>
</feature>
<evidence type="ECO:0000256" key="2">
    <source>
        <dbReference type="ARBA" id="ARBA00022884"/>
    </source>
</evidence>
<reference evidence="7" key="1">
    <citation type="submission" date="2021-01" db="EMBL/GenBank/DDBJ databases">
        <authorList>
            <consortium name="Genoscope - CEA"/>
            <person name="William W."/>
        </authorList>
    </citation>
    <scope>NUCLEOTIDE SEQUENCE</scope>
</reference>
<feature type="region of interest" description="Disordered" evidence="5">
    <location>
        <begin position="1"/>
        <end position="54"/>
    </location>
</feature>
<evidence type="ECO:0000256" key="5">
    <source>
        <dbReference type="SAM" id="MobiDB-lite"/>
    </source>
</evidence>
<dbReference type="Proteomes" id="UP000688137">
    <property type="component" value="Unassembled WGS sequence"/>
</dbReference>
<dbReference type="PROSITE" id="PS50102">
    <property type="entry name" value="RRM"/>
    <property type="match status" value="1"/>
</dbReference>
<dbReference type="SMART" id="SM00361">
    <property type="entry name" value="RRM_1"/>
    <property type="match status" value="2"/>
</dbReference>
<keyword evidence="8" id="KW-1185">Reference proteome</keyword>
<dbReference type="FunFam" id="3.30.70.330:FF:001286">
    <property type="entry name" value="U2 snRNP auxiliary factor large subunit"/>
    <property type="match status" value="1"/>
</dbReference>
<evidence type="ECO:0000313" key="7">
    <source>
        <dbReference type="EMBL" id="CAD8071948.1"/>
    </source>
</evidence>
<evidence type="ECO:0000256" key="3">
    <source>
        <dbReference type="ARBA" id="ARBA00023187"/>
    </source>
</evidence>
<accession>A0A8S1LTH6</accession>
<sequence length="436" mass="50999">MNQEVVENKETKEQKDQIEQESDDNEKNEKKEQILQQEQKKKKKKNKKKKKWGEEEEIMTDFDDDWQNKVKTSHILQDPDLPQHIKEKYAIYENNPYMMIISNVPLNVQLKELEEYFNTLITSLDPKITERPIKSIEYGATKSWVVLECSSKEAKRALVTQDQVQFVNNCKIKVERPRKFLERILNPQTKEGDLNAEQKQEDNTRLYLGGLPTYLRDEDVMKLIQSFGTIKYFNLVKDTTSNTEISKGYCFFEYENTVSTAKALKALNNLQIGDKKLKICKVQGEPQQNKKINGRDQPSNYAGSFLASCDLLRMPQVQQMLTIPQSALIPSKVVQFLNMCSIEDLYEDDIYEELMEDIRSECIRFGQIEKIEIPRPDKESGFCNPAVGKIFVKFYYQIPAKKAKFHLAGRTYNKRTVITSFYPEEQFDYKDYLING</sequence>
<keyword evidence="3" id="KW-0508">mRNA splicing</keyword>
<dbReference type="Pfam" id="PF00076">
    <property type="entry name" value="RRM_1"/>
    <property type="match status" value="1"/>
</dbReference>
<keyword evidence="1" id="KW-0507">mRNA processing</keyword>
<dbReference type="InterPro" id="IPR000504">
    <property type="entry name" value="RRM_dom"/>
</dbReference>
<evidence type="ECO:0000256" key="4">
    <source>
        <dbReference type="PROSITE-ProRule" id="PRU00176"/>
    </source>
</evidence>
<dbReference type="OMA" id="YMMIISN"/>
<organism evidence="7 8">
    <name type="scientific">Paramecium primaurelia</name>
    <dbReference type="NCBI Taxonomy" id="5886"/>
    <lineage>
        <taxon>Eukaryota</taxon>
        <taxon>Sar</taxon>
        <taxon>Alveolata</taxon>
        <taxon>Ciliophora</taxon>
        <taxon>Intramacronucleata</taxon>
        <taxon>Oligohymenophorea</taxon>
        <taxon>Peniculida</taxon>
        <taxon>Parameciidae</taxon>
        <taxon>Paramecium</taxon>
    </lineage>
</organism>
<protein>
    <recommendedName>
        <fullName evidence="6">RRM domain-containing protein</fullName>
    </recommendedName>
</protein>
<dbReference type="InterPro" id="IPR003954">
    <property type="entry name" value="RRM_euk-type"/>
</dbReference>
<dbReference type="SMART" id="SM00360">
    <property type="entry name" value="RRM"/>
    <property type="match status" value="1"/>
</dbReference>
<dbReference type="CDD" id="cd12232">
    <property type="entry name" value="RRM3_U2AF65"/>
    <property type="match status" value="1"/>
</dbReference>
<dbReference type="EMBL" id="CAJJDM010000048">
    <property type="protein sequence ID" value="CAD8071948.1"/>
    <property type="molecule type" value="Genomic_DNA"/>
</dbReference>
<dbReference type="PANTHER" id="PTHR23139">
    <property type="entry name" value="RNA-BINDING PROTEIN"/>
    <property type="match status" value="1"/>
</dbReference>
<evidence type="ECO:0000259" key="6">
    <source>
        <dbReference type="PROSITE" id="PS50102"/>
    </source>
</evidence>
<name>A0A8S1LTH6_PARPR</name>
<dbReference type="GO" id="GO:0006397">
    <property type="term" value="P:mRNA processing"/>
    <property type="evidence" value="ECO:0007669"/>
    <property type="project" value="UniProtKB-KW"/>
</dbReference>
<evidence type="ECO:0000313" key="8">
    <source>
        <dbReference type="Proteomes" id="UP000688137"/>
    </source>
</evidence>
<dbReference type="AlphaFoldDB" id="A0A8S1LTH6"/>
<feature type="compositionally biased region" description="Basic residues" evidence="5">
    <location>
        <begin position="40"/>
        <end position="51"/>
    </location>
</feature>
<keyword evidence="2 4" id="KW-0694">RNA-binding</keyword>
<comment type="caution">
    <text evidence="7">The sequence shown here is derived from an EMBL/GenBank/DDBJ whole genome shotgun (WGS) entry which is preliminary data.</text>
</comment>
<proteinExistence type="predicted"/>
<gene>
    <name evidence="7" type="ORF">PPRIM_AZ9-3.1.T0480132</name>
</gene>